<gene>
    <name evidence="1" type="ORF">D8674_024844</name>
</gene>
<dbReference type="EMBL" id="SMOL01000231">
    <property type="protein sequence ID" value="KAB2622662.1"/>
    <property type="molecule type" value="Genomic_DNA"/>
</dbReference>
<reference evidence="2" key="2">
    <citation type="submission" date="2019-10" db="EMBL/GenBank/DDBJ databases">
        <title>A de novo genome assembly of a pear dwarfing rootstock.</title>
        <authorList>
            <person name="Wang F."/>
            <person name="Wang J."/>
            <person name="Li S."/>
            <person name="Zhang Y."/>
            <person name="Fang M."/>
            <person name="Ma L."/>
            <person name="Zhao Y."/>
            <person name="Jiang S."/>
        </authorList>
    </citation>
    <scope>NUCLEOTIDE SEQUENCE [LARGE SCALE GENOMIC DNA]</scope>
</reference>
<proteinExistence type="predicted"/>
<evidence type="ECO:0000313" key="1">
    <source>
        <dbReference type="EMBL" id="KAB2622662.1"/>
    </source>
</evidence>
<accession>A0A5N5H965</accession>
<dbReference type="AlphaFoldDB" id="A0A5N5H965"/>
<dbReference type="Proteomes" id="UP000327157">
    <property type="component" value="Chromosome 4"/>
</dbReference>
<organism evidence="1 2">
    <name type="scientific">Pyrus ussuriensis x Pyrus communis</name>
    <dbReference type="NCBI Taxonomy" id="2448454"/>
    <lineage>
        <taxon>Eukaryota</taxon>
        <taxon>Viridiplantae</taxon>
        <taxon>Streptophyta</taxon>
        <taxon>Embryophyta</taxon>
        <taxon>Tracheophyta</taxon>
        <taxon>Spermatophyta</taxon>
        <taxon>Magnoliopsida</taxon>
        <taxon>eudicotyledons</taxon>
        <taxon>Gunneridae</taxon>
        <taxon>Pentapetalae</taxon>
        <taxon>rosids</taxon>
        <taxon>fabids</taxon>
        <taxon>Rosales</taxon>
        <taxon>Rosaceae</taxon>
        <taxon>Amygdaloideae</taxon>
        <taxon>Maleae</taxon>
        <taxon>Pyrus</taxon>
    </lineage>
</organism>
<protein>
    <submittedName>
        <fullName evidence="1">Uncharacterized protein</fullName>
    </submittedName>
</protein>
<keyword evidence="2" id="KW-1185">Reference proteome</keyword>
<reference evidence="1 2" key="1">
    <citation type="submission" date="2019-09" db="EMBL/GenBank/DDBJ databases">
        <authorList>
            <person name="Ou C."/>
        </authorList>
    </citation>
    <scope>NUCLEOTIDE SEQUENCE [LARGE SCALE GENOMIC DNA]</scope>
    <source>
        <strain evidence="1">S2</strain>
        <tissue evidence="1">Leaf</tissue>
    </source>
</reference>
<reference evidence="1 2" key="3">
    <citation type="submission" date="2019-11" db="EMBL/GenBank/DDBJ databases">
        <title>A de novo genome assembly of a pear dwarfing rootstock.</title>
        <authorList>
            <person name="Wang F."/>
            <person name="Wang J."/>
            <person name="Li S."/>
            <person name="Zhang Y."/>
            <person name="Fang M."/>
            <person name="Ma L."/>
            <person name="Zhao Y."/>
            <person name="Jiang S."/>
        </authorList>
    </citation>
    <scope>NUCLEOTIDE SEQUENCE [LARGE SCALE GENOMIC DNA]</scope>
    <source>
        <strain evidence="1">S2</strain>
        <tissue evidence="1">Leaf</tissue>
    </source>
</reference>
<comment type="caution">
    <text evidence="1">The sequence shown here is derived from an EMBL/GenBank/DDBJ whole genome shotgun (WGS) entry which is preliminary data.</text>
</comment>
<name>A0A5N5H965_9ROSA</name>
<evidence type="ECO:0000313" key="2">
    <source>
        <dbReference type="Proteomes" id="UP000327157"/>
    </source>
</evidence>
<sequence>MSIDDRILRSWETDSMQAAALNAYSSTGREFLVPCGIACSINGFRARRSSAYGRMDELLIDIKKDGVKSEPLNARLILVKQKGHFSSVLIVTAKKERFYLFFHKGWGAFRTVGVLTFLGLHGPRSAFIIWAIPIYFSQEAYLRMNGAGEFHYRNEKRLNIRVLIHLRWEGDYHSTLYLIPLSLSKILTGETLGYLLHYVNSAVQQPPPAGQELGGDATSAAPVQLGEITQDGFNCRKADQAGEAVWSGKMGTDG</sequence>